<name>A0A8D9E084_9HEMI</name>
<keyword evidence="1" id="KW-0472">Membrane</keyword>
<keyword evidence="1" id="KW-0812">Transmembrane</keyword>
<keyword evidence="1" id="KW-1133">Transmembrane helix</keyword>
<protein>
    <submittedName>
        <fullName evidence="2">Uncharacterized protein</fullName>
    </submittedName>
</protein>
<evidence type="ECO:0000313" key="2">
    <source>
        <dbReference type="EMBL" id="CAG6734504.1"/>
    </source>
</evidence>
<accession>A0A8D9E084</accession>
<dbReference type="AlphaFoldDB" id="A0A8D9E084"/>
<dbReference type="EMBL" id="HBUF01392820">
    <property type="protein sequence ID" value="CAG6734504.1"/>
    <property type="molecule type" value="Transcribed_RNA"/>
</dbReference>
<proteinExistence type="predicted"/>
<evidence type="ECO:0000256" key="1">
    <source>
        <dbReference type="SAM" id="Phobius"/>
    </source>
</evidence>
<organism evidence="2">
    <name type="scientific">Cacopsylla melanoneura</name>
    <dbReference type="NCBI Taxonomy" id="428564"/>
    <lineage>
        <taxon>Eukaryota</taxon>
        <taxon>Metazoa</taxon>
        <taxon>Ecdysozoa</taxon>
        <taxon>Arthropoda</taxon>
        <taxon>Hexapoda</taxon>
        <taxon>Insecta</taxon>
        <taxon>Pterygota</taxon>
        <taxon>Neoptera</taxon>
        <taxon>Paraneoptera</taxon>
        <taxon>Hemiptera</taxon>
        <taxon>Sternorrhyncha</taxon>
        <taxon>Psylloidea</taxon>
        <taxon>Psyllidae</taxon>
        <taxon>Psyllinae</taxon>
        <taxon>Cacopsylla</taxon>
    </lineage>
</organism>
<feature type="transmembrane region" description="Helical" evidence="1">
    <location>
        <begin position="26"/>
        <end position="47"/>
    </location>
</feature>
<sequence length="102" mass="11526">MCASSLNCHRSILLILSTLTNRLGPYLFYSLRIFFIMSSFAEFRMILIYKRTIHKNSIILSINPTHFVVNSITNRLGPISSTPCGSSLLCPPLLTFVCNTRI</sequence>
<reference evidence="2" key="1">
    <citation type="submission" date="2021-05" db="EMBL/GenBank/DDBJ databases">
        <authorList>
            <person name="Alioto T."/>
            <person name="Alioto T."/>
            <person name="Gomez Garrido J."/>
        </authorList>
    </citation>
    <scope>NUCLEOTIDE SEQUENCE</scope>
</reference>